<evidence type="ECO:0000256" key="5">
    <source>
        <dbReference type="ARBA" id="ARBA00023180"/>
    </source>
</evidence>
<dbReference type="InterPro" id="IPR002557">
    <property type="entry name" value="Chitin-bd_dom"/>
</dbReference>
<feature type="signal peptide" evidence="6">
    <location>
        <begin position="1"/>
        <end position="16"/>
    </location>
</feature>
<feature type="chain" id="PRO_5032944283" description="Chitin-binding type-2 domain-containing protein" evidence="6">
    <location>
        <begin position="17"/>
        <end position="270"/>
    </location>
</feature>
<proteinExistence type="predicted"/>
<feature type="domain" description="Chitin-binding type-2" evidence="7">
    <location>
        <begin position="146"/>
        <end position="201"/>
    </location>
</feature>
<dbReference type="PANTHER" id="PTHR23301">
    <property type="entry name" value="CHITIN BINDING PERITROPHIN-A"/>
    <property type="match status" value="1"/>
</dbReference>
<dbReference type="GO" id="GO:0005576">
    <property type="term" value="C:extracellular region"/>
    <property type="evidence" value="ECO:0007669"/>
    <property type="project" value="InterPro"/>
</dbReference>
<dbReference type="EMBL" id="CAJNOC010002226">
    <property type="protein sequence ID" value="CAF0920296.1"/>
    <property type="molecule type" value="Genomic_DNA"/>
</dbReference>
<feature type="domain" description="Chitin-binding type-2" evidence="7">
    <location>
        <begin position="216"/>
        <end position="270"/>
    </location>
</feature>
<dbReference type="Proteomes" id="UP000663879">
    <property type="component" value="Unassembled WGS sequence"/>
</dbReference>
<dbReference type="PANTHER" id="PTHR23301:SF0">
    <property type="entry name" value="CHITIN-BINDING TYPE-2 DOMAIN-CONTAINING PROTEIN-RELATED"/>
    <property type="match status" value="1"/>
</dbReference>
<dbReference type="InterPro" id="IPR051940">
    <property type="entry name" value="Chitin_bind-dev_reg"/>
</dbReference>
<evidence type="ECO:0000256" key="6">
    <source>
        <dbReference type="SAM" id="SignalP"/>
    </source>
</evidence>
<sequence>MFKLILACILLSLAHSKTLHKRQDTCDPALDLTQVPDNCSQFYRCVGGFFSVATCPGSYQFDASTKKCKPASQVNCVPQGDECTSDQDLTPVDCLSYNRCQNGFLTIESCPDGLVFDSSAKICNSPAEVPECEATTTTTPPPPVVGGECLSADDLTQVPDNCAQFYRCANGYRSTFNCPAGTKFDSNLKVCNWADQVTCVSGSGSGSGSGSTSNTSGSCTSADDLTQVPGNCGAFIRCANGIRYEQSCPGGTLFDSNLKVCNWPNQVTCR</sequence>
<keyword evidence="9" id="KW-1185">Reference proteome</keyword>
<feature type="domain" description="Chitin-binding type-2" evidence="7">
    <location>
        <begin position="23"/>
        <end position="78"/>
    </location>
</feature>
<evidence type="ECO:0000256" key="4">
    <source>
        <dbReference type="ARBA" id="ARBA00023157"/>
    </source>
</evidence>
<reference evidence="8" key="1">
    <citation type="submission" date="2021-02" db="EMBL/GenBank/DDBJ databases">
        <authorList>
            <person name="Nowell W R."/>
        </authorList>
    </citation>
    <scope>NUCLEOTIDE SEQUENCE</scope>
    <source>
        <strain evidence="8">Ploen Becks lab</strain>
    </source>
</reference>
<keyword evidence="4" id="KW-1015">Disulfide bond</keyword>
<keyword evidence="2 6" id="KW-0732">Signal</keyword>
<evidence type="ECO:0000256" key="3">
    <source>
        <dbReference type="ARBA" id="ARBA00022737"/>
    </source>
</evidence>
<dbReference type="PROSITE" id="PS50940">
    <property type="entry name" value="CHIT_BIND_II"/>
    <property type="match status" value="4"/>
</dbReference>
<evidence type="ECO:0000313" key="9">
    <source>
        <dbReference type="Proteomes" id="UP000663879"/>
    </source>
</evidence>
<dbReference type="OrthoDB" id="6020543at2759"/>
<organism evidence="8 9">
    <name type="scientific">Brachionus calyciflorus</name>
    <dbReference type="NCBI Taxonomy" id="104777"/>
    <lineage>
        <taxon>Eukaryota</taxon>
        <taxon>Metazoa</taxon>
        <taxon>Spiralia</taxon>
        <taxon>Gnathifera</taxon>
        <taxon>Rotifera</taxon>
        <taxon>Eurotatoria</taxon>
        <taxon>Monogononta</taxon>
        <taxon>Pseudotrocha</taxon>
        <taxon>Ploima</taxon>
        <taxon>Brachionidae</taxon>
        <taxon>Brachionus</taxon>
    </lineage>
</organism>
<evidence type="ECO:0000259" key="7">
    <source>
        <dbReference type="PROSITE" id="PS50940"/>
    </source>
</evidence>
<accession>A0A814AX62</accession>
<comment type="caution">
    <text evidence="8">The sequence shown here is derived from an EMBL/GenBank/DDBJ whole genome shotgun (WGS) entry which is preliminary data.</text>
</comment>
<dbReference type="GO" id="GO:0008061">
    <property type="term" value="F:chitin binding"/>
    <property type="evidence" value="ECO:0007669"/>
    <property type="project" value="UniProtKB-KW"/>
</dbReference>
<keyword evidence="5" id="KW-0325">Glycoprotein</keyword>
<protein>
    <recommendedName>
        <fullName evidence="7">Chitin-binding type-2 domain-containing protein</fullName>
    </recommendedName>
</protein>
<dbReference type="AlphaFoldDB" id="A0A814AX62"/>
<gene>
    <name evidence="8" type="ORF">OXX778_LOCUS12351</name>
</gene>
<dbReference type="SUPFAM" id="SSF57625">
    <property type="entry name" value="Invertebrate chitin-binding proteins"/>
    <property type="match status" value="4"/>
</dbReference>
<feature type="domain" description="Chitin-binding type-2" evidence="7">
    <location>
        <begin position="80"/>
        <end position="134"/>
    </location>
</feature>
<keyword evidence="3" id="KW-0677">Repeat</keyword>
<dbReference type="Gene3D" id="2.170.140.10">
    <property type="entry name" value="Chitin binding domain"/>
    <property type="match status" value="4"/>
</dbReference>
<dbReference type="SMART" id="SM00494">
    <property type="entry name" value="ChtBD2"/>
    <property type="match status" value="4"/>
</dbReference>
<evidence type="ECO:0000256" key="1">
    <source>
        <dbReference type="ARBA" id="ARBA00022669"/>
    </source>
</evidence>
<keyword evidence="1" id="KW-0147">Chitin-binding</keyword>
<evidence type="ECO:0000313" key="8">
    <source>
        <dbReference type="EMBL" id="CAF0920296.1"/>
    </source>
</evidence>
<evidence type="ECO:0000256" key="2">
    <source>
        <dbReference type="ARBA" id="ARBA00022729"/>
    </source>
</evidence>
<dbReference type="InterPro" id="IPR036508">
    <property type="entry name" value="Chitin-bd_dom_sf"/>
</dbReference>
<name>A0A814AX62_9BILA</name>
<dbReference type="Pfam" id="PF01607">
    <property type="entry name" value="CBM_14"/>
    <property type="match status" value="4"/>
</dbReference>